<gene>
    <name evidence="3" type="ORF">ACFPCY_37230</name>
</gene>
<organism evidence="3 4">
    <name type="scientific">Actinomadura gamaensis</name>
    <dbReference type="NCBI Taxonomy" id="1763541"/>
    <lineage>
        <taxon>Bacteria</taxon>
        <taxon>Bacillati</taxon>
        <taxon>Actinomycetota</taxon>
        <taxon>Actinomycetes</taxon>
        <taxon>Streptosporangiales</taxon>
        <taxon>Thermomonosporaceae</taxon>
        <taxon>Actinomadura</taxon>
    </lineage>
</organism>
<dbReference type="PANTHER" id="PTHR33627:SF1">
    <property type="entry name" value="TRANSPOSASE"/>
    <property type="match status" value="1"/>
</dbReference>
<comment type="caution">
    <text evidence="3">The sequence shown here is derived from an EMBL/GenBank/DDBJ whole genome shotgun (WGS) entry which is preliminary data.</text>
</comment>
<evidence type="ECO:0000313" key="4">
    <source>
        <dbReference type="Proteomes" id="UP001595872"/>
    </source>
</evidence>
<accession>A0ABV9U8V3</accession>
<evidence type="ECO:0000259" key="2">
    <source>
        <dbReference type="Pfam" id="PF13546"/>
    </source>
</evidence>
<evidence type="ECO:0000313" key="3">
    <source>
        <dbReference type="EMBL" id="MFC4912993.1"/>
    </source>
</evidence>
<keyword evidence="4" id="KW-1185">Reference proteome</keyword>
<dbReference type="Pfam" id="PF13546">
    <property type="entry name" value="DDE_5"/>
    <property type="match status" value="1"/>
</dbReference>
<proteinExistence type="predicted"/>
<dbReference type="RefSeq" id="WP_378263468.1">
    <property type="nucleotide sequence ID" value="NZ_JBHSIT010000014.1"/>
</dbReference>
<protein>
    <submittedName>
        <fullName evidence="3">Transposase</fullName>
    </submittedName>
</protein>
<dbReference type="EMBL" id="JBHSIT010000014">
    <property type="protein sequence ID" value="MFC4912993.1"/>
    <property type="molecule type" value="Genomic_DNA"/>
</dbReference>
<reference evidence="4" key="1">
    <citation type="journal article" date="2019" name="Int. J. Syst. Evol. Microbiol.">
        <title>The Global Catalogue of Microorganisms (GCM) 10K type strain sequencing project: providing services to taxonomists for standard genome sequencing and annotation.</title>
        <authorList>
            <consortium name="The Broad Institute Genomics Platform"/>
            <consortium name="The Broad Institute Genome Sequencing Center for Infectious Disease"/>
            <person name="Wu L."/>
            <person name="Ma J."/>
        </authorList>
    </citation>
    <scope>NUCLEOTIDE SEQUENCE [LARGE SCALE GENOMIC DNA]</scope>
    <source>
        <strain evidence="4">KLKA75</strain>
    </source>
</reference>
<evidence type="ECO:0000256" key="1">
    <source>
        <dbReference type="SAM" id="MobiDB-lite"/>
    </source>
</evidence>
<dbReference type="InterPro" id="IPR039365">
    <property type="entry name" value="IS701-like"/>
</dbReference>
<dbReference type="InterPro" id="IPR038721">
    <property type="entry name" value="IS701-like_DDE_dom"/>
</dbReference>
<feature type="region of interest" description="Disordered" evidence="1">
    <location>
        <begin position="199"/>
        <end position="222"/>
    </location>
</feature>
<dbReference type="Proteomes" id="UP001595872">
    <property type="component" value="Unassembled WGS sequence"/>
</dbReference>
<sequence length="222" mass="24885">MDMKEVAELDDDLVEFTSDVFAYLLYAGQRHHGRQYLRGLMLDGKRKSVEPMARRLGVARQNLGHFVAQSPWDYRDVMRRVALRAGRVVRPAAWLIDDHPFVRFGEHTAGAAFQHRGDRGRHLCQVAVSIHAVSARGSSPLHRRLFLPRGWPADRARCSAAGVPDDVGHRTKQQIALDLIDELTDWGMTPPLVVADQHTAAEHRPPVGVRSTIPGPRSKSRS</sequence>
<name>A0ABV9U8V3_9ACTN</name>
<dbReference type="PANTHER" id="PTHR33627">
    <property type="entry name" value="TRANSPOSASE"/>
    <property type="match status" value="1"/>
</dbReference>
<feature type="domain" description="Transposase IS701-like DDE" evidence="2">
    <location>
        <begin position="21"/>
        <end position="198"/>
    </location>
</feature>